<evidence type="ECO:0008006" key="5">
    <source>
        <dbReference type="Google" id="ProtNLM"/>
    </source>
</evidence>
<evidence type="ECO:0000256" key="2">
    <source>
        <dbReference type="SAM" id="SignalP"/>
    </source>
</evidence>
<evidence type="ECO:0000256" key="1">
    <source>
        <dbReference type="SAM" id="Phobius"/>
    </source>
</evidence>
<gene>
    <name evidence="3" type="ORF">T190115A13A_80033</name>
</gene>
<keyword evidence="2" id="KW-0732">Signal</keyword>
<dbReference type="EMBL" id="CAXJRC010000045">
    <property type="protein sequence ID" value="CAL2108458.1"/>
    <property type="molecule type" value="Genomic_DNA"/>
</dbReference>
<feature type="transmembrane region" description="Helical" evidence="1">
    <location>
        <begin position="65"/>
        <end position="85"/>
    </location>
</feature>
<keyword evidence="1" id="KW-1133">Transmembrane helix</keyword>
<feature type="transmembrane region" description="Helical" evidence="1">
    <location>
        <begin position="91"/>
        <end position="115"/>
    </location>
</feature>
<accession>A0ABM9PRM8</accession>
<comment type="caution">
    <text evidence="3">The sequence shown here is derived from an EMBL/GenBank/DDBJ whole genome shotgun (WGS) entry which is preliminary data.</text>
</comment>
<evidence type="ECO:0000313" key="3">
    <source>
        <dbReference type="EMBL" id="CAL2108458.1"/>
    </source>
</evidence>
<feature type="signal peptide" evidence="2">
    <location>
        <begin position="1"/>
        <end position="18"/>
    </location>
</feature>
<dbReference type="Proteomes" id="UP001497602">
    <property type="component" value="Unassembled WGS sequence"/>
</dbReference>
<sequence>MRTILVLALICISYSLNAQSLSGKDIRILNTLQVKTDSLNLNDLSIQKDLKKILCLDRKRKTNQVVAIVITSFAALGIVSGTVLASGDNTIIGEVVGGSVILGGVIYGGISIPFWTASSRRKRERDRLIKLFD</sequence>
<protein>
    <recommendedName>
        <fullName evidence="5">Superfamily III holin-X</fullName>
    </recommendedName>
</protein>
<dbReference type="RefSeq" id="WP_348707143.1">
    <property type="nucleotide sequence ID" value="NZ_CAXIYA010000040.1"/>
</dbReference>
<proteinExistence type="predicted"/>
<keyword evidence="4" id="KW-1185">Reference proteome</keyword>
<evidence type="ECO:0000313" key="4">
    <source>
        <dbReference type="Proteomes" id="UP001497602"/>
    </source>
</evidence>
<keyword evidence="1" id="KW-0472">Membrane</keyword>
<name>A0ABM9PRM8_9FLAO</name>
<organism evidence="3 4">
    <name type="scientific">Tenacibaculum vairaonense</name>
    <dbReference type="NCBI Taxonomy" id="3137860"/>
    <lineage>
        <taxon>Bacteria</taxon>
        <taxon>Pseudomonadati</taxon>
        <taxon>Bacteroidota</taxon>
        <taxon>Flavobacteriia</taxon>
        <taxon>Flavobacteriales</taxon>
        <taxon>Flavobacteriaceae</taxon>
        <taxon>Tenacibaculum</taxon>
    </lineage>
</organism>
<feature type="chain" id="PRO_5046097584" description="Superfamily III holin-X" evidence="2">
    <location>
        <begin position="19"/>
        <end position="133"/>
    </location>
</feature>
<reference evidence="3 4" key="1">
    <citation type="submission" date="2024-05" db="EMBL/GenBank/DDBJ databases">
        <authorList>
            <person name="Duchaud E."/>
        </authorList>
    </citation>
    <scope>NUCLEOTIDE SEQUENCE [LARGE SCALE GENOMIC DNA]</scope>
    <source>
        <strain evidence="3">Ena-SAMPLE-TAB-13-05-2024-13:56:06:370-140305</strain>
    </source>
</reference>
<keyword evidence="1" id="KW-0812">Transmembrane</keyword>